<accession>A0A1H6NQ49</accession>
<evidence type="ECO:0000313" key="1">
    <source>
        <dbReference type="EMBL" id="SEI15906.1"/>
    </source>
</evidence>
<dbReference type="OrthoDB" id="6555748at2"/>
<protein>
    <submittedName>
        <fullName evidence="1">Uncharacterized protein</fullName>
    </submittedName>
</protein>
<dbReference type="Proteomes" id="UP000182272">
    <property type="component" value="Chromosome I"/>
</dbReference>
<evidence type="ECO:0000313" key="2">
    <source>
        <dbReference type="Proteomes" id="UP000182272"/>
    </source>
</evidence>
<dbReference type="RefSeq" id="WP_155770332.1">
    <property type="nucleotide sequence ID" value="NZ_LT629972.1"/>
</dbReference>
<proteinExistence type="predicted"/>
<dbReference type="EMBL" id="LT629972">
    <property type="protein sequence ID" value="SEI15906.1"/>
    <property type="molecule type" value="Genomic_DNA"/>
</dbReference>
<sequence length="175" mass="19653">MIKWKLVFTLSLTTMVFLSNHSRGASHEESLRLDAAYPVGSKILCQSDLKDGVYENFPMKLVMRGTVTAIQGDLTQYDISVDWIQKGADSASVALRYHVANTREDNGVRMRIDPESLKASAPGSHLSEYELNKMVLARLASENDFQSDQDVEITDFPAYVVTRHGEPPLYCHKDE</sequence>
<organism evidence="1 2">
    <name type="scientific">Pseudomonas asplenii</name>
    <dbReference type="NCBI Taxonomy" id="53407"/>
    <lineage>
        <taxon>Bacteria</taxon>
        <taxon>Pseudomonadati</taxon>
        <taxon>Pseudomonadota</taxon>
        <taxon>Gammaproteobacteria</taxon>
        <taxon>Pseudomonadales</taxon>
        <taxon>Pseudomonadaceae</taxon>
        <taxon>Pseudomonas</taxon>
    </lineage>
</organism>
<gene>
    <name evidence="1" type="ORF">SAMN05216581_3056</name>
</gene>
<name>A0A1H6NQ49_9PSED</name>
<reference evidence="1 2" key="1">
    <citation type="submission" date="2016-10" db="EMBL/GenBank/DDBJ databases">
        <authorList>
            <person name="de Groot N.N."/>
        </authorList>
    </citation>
    <scope>NUCLEOTIDE SEQUENCE [LARGE SCALE GENOMIC DNA]</scope>
    <source>
        <strain evidence="1 2">LMG 2158</strain>
    </source>
</reference>
<dbReference type="AlphaFoldDB" id="A0A1H6NQ49"/>